<evidence type="ECO:0000256" key="1">
    <source>
        <dbReference type="SAM" id="Coils"/>
    </source>
</evidence>
<dbReference type="OrthoDB" id="5381491at2"/>
<evidence type="ECO:0000256" key="3">
    <source>
        <dbReference type="SAM" id="SignalP"/>
    </source>
</evidence>
<feature type="chain" id="PRO_5008286804" description="DUF4349 domain-containing protein" evidence="3">
    <location>
        <begin position="23"/>
        <end position="289"/>
    </location>
</feature>
<name>A0A199XQP6_9FLAO</name>
<keyword evidence="6" id="KW-1185">Reference proteome</keyword>
<keyword evidence="1" id="KW-0175">Coiled coil</keyword>
<feature type="signal peptide" evidence="3">
    <location>
        <begin position="1"/>
        <end position="22"/>
    </location>
</feature>
<dbReference type="PATRIC" id="fig|29536.5.peg.2105"/>
<keyword evidence="3" id="KW-0732">Signal</keyword>
<keyword evidence="2" id="KW-0472">Membrane</keyword>
<comment type="caution">
    <text evidence="5">The sequence shown here is derived from an EMBL/GenBank/DDBJ whole genome shotgun (WGS) entry which is preliminary data.</text>
</comment>
<dbReference type="RefSeq" id="WP_064715799.1">
    <property type="nucleotide sequence ID" value="NZ_JMTM01000053.1"/>
</dbReference>
<sequence>MTTRIFLLIVAFLFLSCKKSEAFSEGMSIQAIKLPAKADQVKFVKPEVANAEETSYEANESDKKIPVEQKIIKTGSVRFETNDLEKTYQQIILAAKKYKSSLQNDSEGKEYGSIYKRMTVRVPSQNFDLFLNEISQGVTFFDTKEVAAEDVTEQYIDIEARLNAKKRLENRYLELLKKATKVIEILEIEKQLSAIREEIEAKQGQLLYLQNQISMSTITIEFYKTVAENEGATISYGSKIWNGIVSGFNSFSDFLINLISAWPFLILLVAVIYWIKKWLKRRAQNKKNS</sequence>
<dbReference type="InterPro" id="IPR025645">
    <property type="entry name" value="DUF4349"/>
</dbReference>
<gene>
    <name evidence="5" type="ORF">FLB_20150</name>
</gene>
<evidence type="ECO:0000259" key="4">
    <source>
        <dbReference type="Pfam" id="PF14257"/>
    </source>
</evidence>
<evidence type="ECO:0000313" key="5">
    <source>
        <dbReference type="EMBL" id="OAZ03737.1"/>
    </source>
</evidence>
<accession>A0A199XQP6</accession>
<dbReference type="Pfam" id="PF14257">
    <property type="entry name" value="DUF4349"/>
    <property type="match status" value="1"/>
</dbReference>
<keyword evidence="2" id="KW-0812">Transmembrane</keyword>
<protein>
    <recommendedName>
        <fullName evidence="4">DUF4349 domain-containing protein</fullName>
    </recommendedName>
</protein>
<dbReference type="Proteomes" id="UP000093807">
    <property type="component" value="Unassembled WGS sequence"/>
</dbReference>
<feature type="coiled-coil region" evidence="1">
    <location>
        <begin position="158"/>
        <end position="205"/>
    </location>
</feature>
<feature type="domain" description="DUF4349" evidence="4">
    <location>
        <begin position="69"/>
        <end position="275"/>
    </location>
</feature>
<keyword evidence="2" id="KW-1133">Transmembrane helix</keyword>
<dbReference type="AlphaFoldDB" id="A0A199XQP6"/>
<reference evidence="5 6" key="1">
    <citation type="submission" date="2016-06" db="EMBL/GenBank/DDBJ databases">
        <title>Draft genome sequence of Flavobacterium succinicans strain DD5b.</title>
        <authorList>
            <person name="Poehlein A."/>
            <person name="Daniel R."/>
            <person name="Simeonova D.D."/>
        </authorList>
    </citation>
    <scope>NUCLEOTIDE SEQUENCE [LARGE SCALE GENOMIC DNA]</scope>
    <source>
        <strain evidence="5 6">DD5b</strain>
    </source>
</reference>
<dbReference type="EMBL" id="JMTM01000053">
    <property type="protein sequence ID" value="OAZ03737.1"/>
    <property type="molecule type" value="Genomic_DNA"/>
</dbReference>
<organism evidence="5 6">
    <name type="scientific">Flavobacterium succinicans</name>
    <dbReference type="NCBI Taxonomy" id="29536"/>
    <lineage>
        <taxon>Bacteria</taxon>
        <taxon>Pseudomonadati</taxon>
        <taxon>Bacteroidota</taxon>
        <taxon>Flavobacteriia</taxon>
        <taxon>Flavobacteriales</taxon>
        <taxon>Flavobacteriaceae</taxon>
        <taxon>Flavobacterium</taxon>
    </lineage>
</organism>
<evidence type="ECO:0000313" key="6">
    <source>
        <dbReference type="Proteomes" id="UP000093807"/>
    </source>
</evidence>
<feature type="transmembrane region" description="Helical" evidence="2">
    <location>
        <begin position="254"/>
        <end position="275"/>
    </location>
</feature>
<proteinExistence type="predicted"/>
<dbReference type="PROSITE" id="PS51257">
    <property type="entry name" value="PROKAR_LIPOPROTEIN"/>
    <property type="match status" value="1"/>
</dbReference>
<evidence type="ECO:0000256" key="2">
    <source>
        <dbReference type="SAM" id="Phobius"/>
    </source>
</evidence>